<dbReference type="EMBL" id="WJXB01000004">
    <property type="protein sequence ID" value="MRN54180.1"/>
    <property type="molecule type" value="Genomic_DNA"/>
</dbReference>
<organism evidence="3 4">
    <name type="scientific">Paenibacillus monticola</name>
    <dbReference type="NCBI Taxonomy" id="2666075"/>
    <lineage>
        <taxon>Bacteria</taxon>
        <taxon>Bacillati</taxon>
        <taxon>Bacillota</taxon>
        <taxon>Bacilli</taxon>
        <taxon>Bacillales</taxon>
        <taxon>Paenibacillaceae</taxon>
        <taxon>Paenibacillus</taxon>
    </lineage>
</organism>
<proteinExistence type="predicted"/>
<dbReference type="GO" id="GO:0006950">
    <property type="term" value="P:response to stress"/>
    <property type="evidence" value="ECO:0007669"/>
    <property type="project" value="TreeGrafter"/>
</dbReference>
<sequence length="179" mass="20298">MNPKKPENPENPETSENFEATENPVAHQLFAALRQLRKSHWQHSVEGHKPSEMTLLITIARRGHSTKEGLKVSEISRFLGLTPPTVTQLINSLEAKNMVARQADPKDRRVVRITLTEQGKAVTRKAKGYMDVMLNKLVEYLGEDESILLAELLLKMHAFIEDNPPPNLDRLQMNGDEKL</sequence>
<dbReference type="GO" id="GO:0003700">
    <property type="term" value="F:DNA-binding transcription factor activity"/>
    <property type="evidence" value="ECO:0007669"/>
    <property type="project" value="InterPro"/>
</dbReference>
<dbReference type="InterPro" id="IPR000835">
    <property type="entry name" value="HTH_MarR-typ"/>
</dbReference>
<dbReference type="RefSeq" id="WP_154119183.1">
    <property type="nucleotide sequence ID" value="NZ_WJXB01000004.1"/>
</dbReference>
<dbReference type="Pfam" id="PF12802">
    <property type="entry name" value="MarR_2"/>
    <property type="match status" value="1"/>
</dbReference>
<keyword evidence="1" id="KW-0238">DNA-binding</keyword>
<dbReference type="GO" id="GO:0003677">
    <property type="term" value="F:DNA binding"/>
    <property type="evidence" value="ECO:0007669"/>
    <property type="project" value="UniProtKB-KW"/>
</dbReference>
<evidence type="ECO:0000313" key="4">
    <source>
        <dbReference type="Proteomes" id="UP000463051"/>
    </source>
</evidence>
<dbReference type="PANTHER" id="PTHR33164:SF43">
    <property type="entry name" value="HTH-TYPE TRANSCRIPTIONAL REPRESSOR YETL"/>
    <property type="match status" value="1"/>
</dbReference>
<dbReference type="InterPro" id="IPR036390">
    <property type="entry name" value="WH_DNA-bd_sf"/>
</dbReference>
<dbReference type="SMART" id="SM00347">
    <property type="entry name" value="HTH_MARR"/>
    <property type="match status" value="1"/>
</dbReference>
<dbReference type="CDD" id="cd00090">
    <property type="entry name" value="HTH_ARSR"/>
    <property type="match status" value="1"/>
</dbReference>
<name>A0A7X2H675_9BACL</name>
<gene>
    <name evidence="3" type="ORF">GJB61_14430</name>
</gene>
<dbReference type="InterPro" id="IPR036388">
    <property type="entry name" value="WH-like_DNA-bd_sf"/>
</dbReference>
<evidence type="ECO:0000313" key="3">
    <source>
        <dbReference type="EMBL" id="MRN54180.1"/>
    </source>
</evidence>
<evidence type="ECO:0000256" key="1">
    <source>
        <dbReference type="ARBA" id="ARBA00023125"/>
    </source>
</evidence>
<dbReference type="Gene3D" id="1.10.10.10">
    <property type="entry name" value="Winged helix-like DNA-binding domain superfamily/Winged helix DNA-binding domain"/>
    <property type="match status" value="1"/>
</dbReference>
<comment type="caution">
    <text evidence="3">The sequence shown here is derived from an EMBL/GenBank/DDBJ whole genome shotgun (WGS) entry which is preliminary data.</text>
</comment>
<accession>A0A7X2H675</accession>
<dbReference type="PROSITE" id="PS50995">
    <property type="entry name" value="HTH_MARR_2"/>
    <property type="match status" value="1"/>
</dbReference>
<evidence type="ECO:0000259" key="2">
    <source>
        <dbReference type="PROSITE" id="PS50995"/>
    </source>
</evidence>
<keyword evidence="4" id="KW-1185">Reference proteome</keyword>
<dbReference type="InterPro" id="IPR039422">
    <property type="entry name" value="MarR/SlyA-like"/>
</dbReference>
<dbReference type="PRINTS" id="PR00598">
    <property type="entry name" value="HTHMARR"/>
</dbReference>
<feature type="domain" description="HTH marR-type" evidence="2">
    <location>
        <begin position="22"/>
        <end position="158"/>
    </location>
</feature>
<reference evidence="3 4" key="1">
    <citation type="submission" date="2019-11" db="EMBL/GenBank/DDBJ databases">
        <title>Paenibacillus monticola sp. nov., a novel PGPR strain isolated from mountain sample in China.</title>
        <authorList>
            <person name="Zhao Q."/>
            <person name="Li H.-P."/>
            <person name="Zhang J.-L."/>
        </authorList>
    </citation>
    <scope>NUCLEOTIDE SEQUENCE [LARGE SCALE GENOMIC DNA]</scope>
    <source>
        <strain evidence="3 4">LC-T2</strain>
    </source>
</reference>
<dbReference type="Proteomes" id="UP000463051">
    <property type="component" value="Unassembled WGS sequence"/>
</dbReference>
<dbReference type="AlphaFoldDB" id="A0A7X2H675"/>
<dbReference type="InterPro" id="IPR011991">
    <property type="entry name" value="ArsR-like_HTH"/>
</dbReference>
<dbReference type="PANTHER" id="PTHR33164">
    <property type="entry name" value="TRANSCRIPTIONAL REGULATOR, MARR FAMILY"/>
    <property type="match status" value="1"/>
</dbReference>
<protein>
    <submittedName>
        <fullName evidence="3">MarR family transcriptional regulator</fullName>
    </submittedName>
</protein>
<dbReference type="SUPFAM" id="SSF46785">
    <property type="entry name" value="Winged helix' DNA-binding domain"/>
    <property type="match status" value="1"/>
</dbReference>